<dbReference type="Proteomes" id="UP001516061">
    <property type="component" value="Unassembled WGS sequence"/>
</dbReference>
<proteinExistence type="predicted"/>
<dbReference type="Pfam" id="PF05708">
    <property type="entry name" value="Peptidase_C92"/>
    <property type="match status" value="1"/>
</dbReference>
<organism evidence="1 2">
    <name type="scientific">Sphaerotilus uruguayifluvii</name>
    <dbReference type="NCBI Taxonomy" id="2735897"/>
    <lineage>
        <taxon>Bacteria</taxon>
        <taxon>Pseudomonadati</taxon>
        <taxon>Pseudomonadota</taxon>
        <taxon>Betaproteobacteria</taxon>
        <taxon>Burkholderiales</taxon>
        <taxon>Sphaerotilaceae</taxon>
        <taxon>Sphaerotilus</taxon>
    </lineage>
</organism>
<evidence type="ECO:0000313" key="2">
    <source>
        <dbReference type="Proteomes" id="UP001516061"/>
    </source>
</evidence>
<keyword evidence="2" id="KW-1185">Reference proteome</keyword>
<comment type="caution">
    <text evidence="1">The sequence shown here is derived from an EMBL/GenBank/DDBJ whole genome shotgun (WGS) entry which is preliminary data.</text>
</comment>
<gene>
    <name evidence="1" type="ORF">HNQ01_002194</name>
</gene>
<dbReference type="InterPro" id="IPR038765">
    <property type="entry name" value="Papain-like_cys_pep_sf"/>
</dbReference>
<dbReference type="Gene3D" id="3.90.1720.10">
    <property type="entry name" value="endopeptidase domain like (from Nostoc punctiforme)"/>
    <property type="match status" value="1"/>
</dbReference>
<dbReference type="EMBL" id="JABSNM010000008">
    <property type="protein sequence ID" value="NRT56451.1"/>
    <property type="molecule type" value="Genomic_DNA"/>
</dbReference>
<protein>
    <submittedName>
        <fullName evidence="1">Uncharacterized protein YycO</fullName>
    </submittedName>
</protein>
<name>A0ABX2G3X0_9BURK</name>
<evidence type="ECO:0000313" key="1">
    <source>
        <dbReference type="EMBL" id="NRT56451.1"/>
    </source>
</evidence>
<accession>A0ABX2G3X0</accession>
<dbReference type="InterPro" id="IPR024453">
    <property type="entry name" value="Peptidase_C92"/>
</dbReference>
<dbReference type="SUPFAM" id="SSF54001">
    <property type="entry name" value="Cysteine proteinases"/>
    <property type="match status" value="1"/>
</dbReference>
<sequence>MTAFSTRLKIKMGSLEHTTHGENMADHMNKNAVSALPITDYLILRASLRTGDLLFASGDYLVSRAIQKITKSPWSHIGIIFKIEEIDRVLLLESVEDMGVRFAPLSKYTDDYENGAPYDGRLVVARINDFAPSGIAPIAKFGIDELTRPYDKDEVSKIIARIALKIGKLERDREYICSELVYECFLKAGRTFAYNENKFISPEEIWRDSKVALLGRFR</sequence>
<reference evidence="1 2" key="1">
    <citation type="submission" date="2020-05" db="EMBL/GenBank/DDBJ databases">
        <title>Genomic Encyclopedia of Type Strains, Phase IV (KMG-V): Genome sequencing to study the core and pangenomes of soil and plant-associated prokaryotes.</title>
        <authorList>
            <person name="Whitman W."/>
        </authorList>
    </citation>
    <scope>NUCLEOTIDE SEQUENCE [LARGE SCALE GENOMIC DNA]</scope>
    <source>
        <strain evidence="1 2">C29</strain>
    </source>
</reference>